<dbReference type="AlphaFoldDB" id="A0A8T2N0D0"/>
<dbReference type="GO" id="GO:0006334">
    <property type="term" value="P:nucleosome assembly"/>
    <property type="evidence" value="ECO:0007669"/>
    <property type="project" value="InterPro"/>
</dbReference>
<dbReference type="GO" id="GO:0005634">
    <property type="term" value="C:nucleus"/>
    <property type="evidence" value="ECO:0007669"/>
    <property type="project" value="UniProtKB-SubCell"/>
</dbReference>
<keyword evidence="10" id="KW-1185">Reference proteome</keyword>
<evidence type="ECO:0000256" key="5">
    <source>
        <dbReference type="ARBA" id="ARBA00023242"/>
    </source>
</evidence>
<feature type="compositionally biased region" description="Basic and acidic residues" evidence="7">
    <location>
        <begin position="42"/>
        <end position="55"/>
    </location>
</feature>
<dbReference type="SMART" id="SM00526">
    <property type="entry name" value="H15"/>
    <property type="match status" value="1"/>
</dbReference>
<dbReference type="Proteomes" id="UP000824540">
    <property type="component" value="Unassembled WGS sequence"/>
</dbReference>
<comment type="subcellular location">
    <subcellularLocation>
        <location evidence="2">Chromosome</location>
    </subcellularLocation>
    <subcellularLocation>
        <location evidence="1 6">Nucleus</location>
    </subcellularLocation>
</comment>
<feature type="compositionally biased region" description="Polar residues" evidence="7">
    <location>
        <begin position="201"/>
        <end position="210"/>
    </location>
</feature>
<dbReference type="EMBL" id="JAFBMS010000189">
    <property type="protein sequence ID" value="KAG9333604.1"/>
    <property type="molecule type" value="Genomic_DNA"/>
</dbReference>
<evidence type="ECO:0000313" key="9">
    <source>
        <dbReference type="EMBL" id="KAG9333604.1"/>
    </source>
</evidence>
<dbReference type="InterPro" id="IPR036390">
    <property type="entry name" value="WH_DNA-bd_sf"/>
</dbReference>
<evidence type="ECO:0000256" key="7">
    <source>
        <dbReference type="SAM" id="MobiDB-lite"/>
    </source>
</evidence>
<dbReference type="GO" id="GO:0031492">
    <property type="term" value="F:nucleosomal DNA binding"/>
    <property type="evidence" value="ECO:0007669"/>
    <property type="project" value="TreeGrafter"/>
</dbReference>
<feature type="compositionally biased region" description="Basic residues" evidence="7">
    <location>
        <begin position="177"/>
        <end position="190"/>
    </location>
</feature>
<evidence type="ECO:0000256" key="3">
    <source>
        <dbReference type="ARBA" id="ARBA00022454"/>
    </source>
</evidence>
<organism evidence="9 10">
    <name type="scientific">Albula glossodonta</name>
    <name type="common">roundjaw bonefish</name>
    <dbReference type="NCBI Taxonomy" id="121402"/>
    <lineage>
        <taxon>Eukaryota</taxon>
        <taxon>Metazoa</taxon>
        <taxon>Chordata</taxon>
        <taxon>Craniata</taxon>
        <taxon>Vertebrata</taxon>
        <taxon>Euteleostomi</taxon>
        <taxon>Actinopterygii</taxon>
        <taxon>Neopterygii</taxon>
        <taxon>Teleostei</taxon>
        <taxon>Albuliformes</taxon>
        <taxon>Albulidae</taxon>
        <taxon>Albula</taxon>
    </lineage>
</organism>
<dbReference type="InterPro" id="IPR005818">
    <property type="entry name" value="Histone_H1/H5_H15"/>
</dbReference>
<dbReference type="Pfam" id="PF00538">
    <property type="entry name" value="Linker_histone"/>
    <property type="match status" value="1"/>
</dbReference>
<dbReference type="GO" id="GO:0045910">
    <property type="term" value="P:negative regulation of DNA recombination"/>
    <property type="evidence" value="ECO:0007669"/>
    <property type="project" value="TreeGrafter"/>
</dbReference>
<reference evidence="9" key="1">
    <citation type="thesis" date="2021" institute="BYU ScholarsArchive" country="Provo, UT, USA">
        <title>Applications of and Algorithms for Genome Assembly and Genomic Analyses with an Emphasis on Marine Teleosts.</title>
        <authorList>
            <person name="Pickett B.D."/>
        </authorList>
    </citation>
    <scope>NUCLEOTIDE SEQUENCE</scope>
    <source>
        <strain evidence="9">HI-2016</strain>
    </source>
</reference>
<evidence type="ECO:0000256" key="4">
    <source>
        <dbReference type="ARBA" id="ARBA00023125"/>
    </source>
</evidence>
<dbReference type="GO" id="GO:0030261">
    <property type="term" value="P:chromosome condensation"/>
    <property type="evidence" value="ECO:0007669"/>
    <property type="project" value="TreeGrafter"/>
</dbReference>
<dbReference type="PRINTS" id="PR00624">
    <property type="entry name" value="HISTONEH5"/>
</dbReference>
<dbReference type="PROSITE" id="PS51504">
    <property type="entry name" value="H15"/>
    <property type="match status" value="1"/>
</dbReference>
<keyword evidence="4 6" id="KW-0238">DNA-binding</keyword>
<feature type="region of interest" description="Disordered" evidence="7">
    <location>
        <begin position="132"/>
        <end position="210"/>
    </location>
</feature>
<protein>
    <recommendedName>
        <fullName evidence="8">H15 domain-containing protein</fullName>
    </recommendedName>
</protein>
<evidence type="ECO:0000259" key="8">
    <source>
        <dbReference type="PROSITE" id="PS51504"/>
    </source>
</evidence>
<dbReference type="GO" id="GO:0003690">
    <property type="term" value="F:double-stranded DNA binding"/>
    <property type="evidence" value="ECO:0007669"/>
    <property type="project" value="TreeGrafter"/>
</dbReference>
<dbReference type="InterPro" id="IPR036388">
    <property type="entry name" value="WH-like_DNA-bd_sf"/>
</dbReference>
<dbReference type="PANTHER" id="PTHR11467">
    <property type="entry name" value="HISTONE H1"/>
    <property type="match status" value="1"/>
</dbReference>
<feature type="domain" description="H15" evidence="8">
    <location>
        <begin position="75"/>
        <end position="153"/>
    </location>
</feature>
<evidence type="ECO:0000256" key="2">
    <source>
        <dbReference type="ARBA" id="ARBA00004286"/>
    </source>
</evidence>
<dbReference type="SUPFAM" id="SSF46785">
    <property type="entry name" value="Winged helix' DNA-binding domain"/>
    <property type="match status" value="1"/>
</dbReference>
<evidence type="ECO:0000256" key="6">
    <source>
        <dbReference type="RuleBase" id="RU003894"/>
    </source>
</evidence>
<dbReference type="Gene3D" id="1.10.10.10">
    <property type="entry name" value="Winged helix-like DNA-binding domain superfamily/Winged helix DNA-binding domain"/>
    <property type="match status" value="1"/>
</dbReference>
<dbReference type="PANTHER" id="PTHR11467:SF177">
    <property type="entry name" value="HISTONE H1, EARLY EMBRYONIC"/>
    <property type="match status" value="1"/>
</dbReference>
<dbReference type="CDD" id="cd00073">
    <property type="entry name" value="H15"/>
    <property type="match status" value="1"/>
</dbReference>
<comment type="similarity">
    <text evidence="6">Belongs to the histone H1/H5 family.</text>
</comment>
<name>A0A8T2N0D0_9TELE</name>
<dbReference type="FunFam" id="1.10.10.10:FF:000393">
    <property type="entry name" value="Oocyte-specific H1 histone"/>
    <property type="match status" value="1"/>
</dbReference>
<sequence>MKVLTCVFLIVYGLNIRCYFITKHIMPPKKAASIEVTSPEKPSSDAPKKGEKPSERANMGSAEPEKAAAPRKMPSHPSTIDMVKEALKELDTRKGSSAQAIRGYILEKYPSVDAVRLKYMLRKALAKGLEGGTLMRPANSTGNGAQGRFRLAVRSKAKEQKAKGTENADPNAEKPSPKKTKTKAKTKTKSKGPQAHIAPTGGSTLKSGSC</sequence>
<proteinExistence type="inferred from homology"/>
<gene>
    <name evidence="9" type="ORF">JZ751_010820</name>
</gene>
<comment type="caution">
    <text evidence="9">The sequence shown here is derived from an EMBL/GenBank/DDBJ whole genome shotgun (WGS) entry which is preliminary data.</text>
</comment>
<accession>A0A8T2N0D0</accession>
<evidence type="ECO:0000313" key="10">
    <source>
        <dbReference type="Proteomes" id="UP000824540"/>
    </source>
</evidence>
<dbReference type="GO" id="GO:0030527">
    <property type="term" value="F:structural constituent of chromatin"/>
    <property type="evidence" value="ECO:0007669"/>
    <property type="project" value="InterPro"/>
</dbReference>
<dbReference type="InterPro" id="IPR005819">
    <property type="entry name" value="H1/H5"/>
</dbReference>
<feature type="region of interest" description="Disordered" evidence="7">
    <location>
        <begin position="34"/>
        <end position="77"/>
    </location>
</feature>
<dbReference type="GO" id="GO:0000786">
    <property type="term" value="C:nucleosome"/>
    <property type="evidence" value="ECO:0007669"/>
    <property type="project" value="InterPro"/>
</dbReference>
<dbReference type="OrthoDB" id="1110759at2759"/>
<keyword evidence="5 6" id="KW-0539">Nucleus</keyword>
<keyword evidence="3 6" id="KW-0158">Chromosome</keyword>
<feature type="compositionally biased region" description="Basic and acidic residues" evidence="7">
    <location>
        <begin position="156"/>
        <end position="176"/>
    </location>
</feature>
<evidence type="ECO:0000256" key="1">
    <source>
        <dbReference type="ARBA" id="ARBA00004123"/>
    </source>
</evidence>